<dbReference type="OMA" id="FAWEQVR"/>
<dbReference type="GO" id="GO:0000146">
    <property type="term" value="F:microfilament motor activity"/>
    <property type="evidence" value="ECO:0007669"/>
    <property type="project" value="TreeGrafter"/>
</dbReference>
<reference evidence="8" key="1">
    <citation type="submission" date="2025-08" db="UniProtKB">
        <authorList>
            <consortium name="Ensembl"/>
        </authorList>
    </citation>
    <scope>IDENTIFICATION</scope>
</reference>
<dbReference type="STRING" id="7757.ENSPMAP00000006752"/>
<evidence type="ECO:0000256" key="2">
    <source>
        <dbReference type="ARBA" id="ARBA00022840"/>
    </source>
</evidence>
<dbReference type="PANTHER" id="PTHR13140:SF802">
    <property type="entry name" value="UNCONVENTIONAL MYOSIN-IB ISOFORM X1"/>
    <property type="match status" value="1"/>
</dbReference>
<keyword evidence="3 6" id="KW-0518">Myosin</keyword>
<dbReference type="AlphaFoldDB" id="S4RNG6"/>
<comment type="similarity">
    <text evidence="6">Belongs to the TRAFAC class myosin-kinesin ATPase superfamily. Myosin family.</text>
</comment>
<dbReference type="GO" id="GO:0005903">
    <property type="term" value="C:brush border"/>
    <property type="evidence" value="ECO:0007669"/>
    <property type="project" value="TreeGrafter"/>
</dbReference>
<keyword evidence="5 6" id="KW-0009">Actin-binding</keyword>
<dbReference type="Gene3D" id="3.40.850.10">
    <property type="entry name" value="Kinesin motor domain"/>
    <property type="match status" value="1"/>
</dbReference>
<keyword evidence="4" id="KW-0505">Motor protein</keyword>
<dbReference type="Ensembl" id="ENSPMAT00000006782.1">
    <property type="protein sequence ID" value="ENSPMAP00000006752.1"/>
    <property type="gene ID" value="ENSPMAG00000006123.1"/>
</dbReference>
<proteinExistence type="inferred from homology"/>
<evidence type="ECO:0000256" key="5">
    <source>
        <dbReference type="ARBA" id="ARBA00023203"/>
    </source>
</evidence>
<dbReference type="Pfam" id="PF00063">
    <property type="entry name" value="Myosin_head"/>
    <property type="match status" value="1"/>
</dbReference>
<dbReference type="GO" id="GO:0051015">
    <property type="term" value="F:actin filament binding"/>
    <property type="evidence" value="ECO:0007669"/>
    <property type="project" value="TreeGrafter"/>
</dbReference>
<keyword evidence="1" id="KW-0547">Nucleotide-binding</keyword>
<dbReference type="GO" id="GO:0030048">
    <property type="term" value="P:actin filament-based movement"/>
    <property type="evidence" value="ECO:0007669"/>
    <property type="project" value="TreeGrafter"/>
</dbReference>
<evidence type="ECO:0000256" key="1">
    <source>
        <dbReference type="ARBA" id="ARBA00022741"/>
    </source>
</evidence>
<protein>
    <recommendedName>
        <fullName evidence="7">Myosin motor domain-containing protein</fullName>
    </recommendedName>
</protein>
<dbReference type="PROSITE" id="PS51456">
    <property type="entry name" value="MYOSIN_MOTOR"/>
    <property type="match status" value="1"/>
</dbReference>
<dbReference type="InterPro" id="IPR001609">
    <property type="entry name" value="Myosin_head_motor_dom-like"/>
</dbReference>
<dbReference type="GO" id="GO:0005886">
    <property type="term" value="C:plasma membrane"/>
    <property type="evidence" value="ECO:0007669"/>
    <property type="project" value="TreeGrafter"/>
</dbReference>
<dbReference type="InterPro" id="IPR027417">
    <property type="entry name" value="P-loop_NTPase"/>
</dbReference>
<evidence type="ECO:0000256" key="4">
    <source>
        <dbReference type="ARBA" id="ARBA00023175"/>
    </source>
</evidence>
<dbReference type="GeneTree" id="ENSGT00940000155752"/>
<dbReference type="HOGENOM" id="CLU_2533419_0_0_1"/>
<dbReference type="GO" id="GO:0016459">
    <property type="term" value="C:myosin complex"/>
    <property type="evidence" value="ECO:0007669"/>
    <property type="project" value="UniProtKB-KW"/>
</dbReference>
<dbReference type="GO" id="GO:0005902">
    <property type="term" value="C:microvillus"/>
    <property type="evidence" value="ECO:0007669"/>
    <property type="project" value="TreeGrafter"/>
</dbReference>
<evidence type="ECO:0000256" key="6">
    <source>
        <dbReference type="PROSITE-ProRule" id="PRU00782"/>
    </source>
</evidence>
<dbReference type="Gene3D" id="1.20.58.530">
    <property type="match status" value="1"/>
</dbReference>
<organism evidence="8">
    <name type="scientific">Petromyzon marinus</name>
    <name type="common">Sea lamprey</name>
    <dbReference type="NCBI Taxonomy" id="7757"/>
    <lineage>
        <taxon>Eukaryota</taxon>
        <taxon>Metazoa</taxon>
        <taxon>Chordata</taxon>
        <taxon>Craniata</taxon>
        <taxon>Vertebrata</taxon>
        <taxon>Cyclostomata</taxon>
        <taxon>Hyperoartia</taxon>
        <taxon>Petromyzontiformes</taxon>
        <taxon>Petromyzontidae</taxon>
        <taxon>Petromyzon</taxon>
    </lineage>
</organism>
<dbReference type="Gene3D" id="1.20.120.720">
    <property type="entry name" value="Myosin VI head, motor domain, U50 subdomain"/>
    <property type="match status" value="1"/>
</dbReference>
<evidence type="ECO:0000259" key="7">
    <source>
        <dbReference type="PROSITE" id="PS51456"/>
    </source>
</evidence>
<evidence type="ECO:0000313" key="8">
    <source>
        <dbReference type="Ensembl" id="ENSPMAP00000006752.1"/>
    </source>
</evidence>
<dbReference type="GO" id="GO:0005737">
    <property type="term" value="C:cytoplasm"/>
    <property type="evidence" value="ECO:0007669"/>
    <property type="project" value="TreeGrafter"/>
</dbReference>
<dbReference type="GO" id="GO:0005524">
    <property type="term" value="F:ATP binding"/>
    <property type="evidence" value="ECO:0007669"/>
    <property type="project" value="UniProtKB-KW"/>
</dbReference>
<evidence type="ECO:0000256" key="3">
    <source>
        <dbReference type="ARBA" id="ARBA00023123"/>
    </source>
</evidence>
<dbReference type="SUPFAM" id="SSF52540">
    <property type="entry name" value="P-loop containing nucleoside triphosphate hydrolases"/>
    <property type="match status" value="1"/>
</dbReference>
<dbReference type="InterPro" id="IPR036961">
    <property type="entry name" value="Kinesin_motor_dom_sf"/>
</dbReference>
<dbReference type="GO" id="GO:0006897">
    <property type="term" value="P:endocytosis"/>
    <property type="evidence" value="ECO:0007669"/>
    <property type="project" value="TreeGrafter"/>
</dbReference>
<comment type="caution">
    <text evidence="6">Lacks conserved residue(s) required for the propagation of feature annotation.</text>
</comment>
<dbReference type="GO" id="GO:0007015">
    <property type="term" value="P:actin filament organization"/>
    <property type="evidence" value="ECO:0007669"/>
    <property type="project" value="TreeGrafter"/>
</dbReference>
<keyword evidence="2" id="KW-0067">ATP-binding</keyword>
<name>S4RNG6_PETMA</name>
<dbReference type="PANTHER" id="PTHR13140">
    <property type="entry name" value="MYOSIN"/>
    <property type="match status" value="1"/>
</dbReference>
<feature type="domain" description="Myosin motor" evidence="7">
    <location>
        <begin position="1"/>
        <end position="84"/>
    </location>
</feature>
<accession>S4RNG6</accession>
<sequence length="84" mass="10233">AYYARDALCKNMYSRLFSWVVSRINKSIKKHTQKKVMGVLDIYGFEIFEDNSFEQFIINYCNEKLQQIFIEMTLKEEQEEYVRE</sequence>
<reference evidence="8" key="2">
    <citation type="submission" date="2025-09" db="UniProtKB">
        <authorList>
            <consortium name="Ensembl"/>
        </authorList>
    </citation>
    <scope>IDENTIFICATION</scope>
</reference>